<name>A0A1G7EFY7_9BURK</name>
<evidence type="ECO:0000313" key="2">
    <source>
        <dbReference type="Proteomes" id="UP000198781"/>
    </source>
</evidence>
<accession>A0A1G7EFY7</accession>
<dbReference type="Proteomes" id="UP000198781">
    <property type="component" value="Unassembled WGS sequence"/>
</dbReference>
<proteinExistence type="predicted"/>
<protein>
    <submittedName>
        <fullName evidence="1">Uncharacterized protein</fullName>
    </submittedName>
</protein>
<dbReference type="RefSeq" id="WP_139160491.1">
    <property type="nucleotide sequence ID" value="NZ_FMZC01000023.1"/>
</dbReference>
<dbReference type="OrthoDB" id="8913396at2"/>
<gene>
    <name evidence="1" type="ORF">SAMN05192589_12311</name>
</gene>
<dbReference type="AlphaFoldDB" id="A0A1G7EFY7"/>
<keyword evidence="2" id="KW-1185">Reference proteome</keyword>
<reference evidence="1 2" key="1">
    <citation type="submission" date="2016-10" db="EMBL/GenBank/DDBJ databases">
        <authorList>
            <person name="de Groot N.N."/>
        </authorList>
    </citation>
    <scope>NUCLEOTIDE SEQUENCE [LARGE SCALE GENOMIC DNA]</scope>
    <source>
        <strain evidence="1 2">DSM 16619</strain>
    </source>
</reference>
<dbReference type="EMBL" id="FMZC01000023">
    <property type="protein sequence ID" value="SDE62551.1"/>
    <property type="molecule type" value="Genomic_DNA"/>
</dbReference>
<sequence>MIAANYRKHPEAMALQLVLPFGRLLVWALARPTTRVLRAIRADRARAFKAAGMVRYPDAKRTPAWVNEAARKARELGADVRQSCRSLGLAFSCDTSTMNPFMARLVDMRMEKWSGI</sequence>
<evidence type="ECO:0000313" key="1">
    <source>
        <dbReference type="EMBL" id="SDE62551.1"/>
    </source>
</evidence>
<organism evidence="1 2">
    <name type="scientific">Paracidovorax valerianellae</name>
    <dbReference type="NCBI Taxonomy" id="187868"/>
    <lineage>
        <taxon>Bacteria</taxon>
        <taxon>Pseudomonadati</taxon>
        <taxon>Pseudomonadota</taxon>
        <taxon>Betaproteobacteria</taxon>
        <taxon>Burkholderiales</taxon>
        <taxon>Comamonadaceae</taxon>
        <taxon>Paracidovorax</taxon>
    </lineage>
</organism>